<gene>
    <name evidence="2" type="ORF">TRICI_001087</name>
</gene>
<name>A0A642VAR5_9ASCO</name>
<dbReference type="AlphaFoldDB" id="A0A642VAR5"/>
<comment type="caution">
    <text evidence="2">The sequence shown here is derived from an EMBL/GenBank/DDBJ whole genome shotgun (WGS) entry which is preliminary data.</text>
</comment>
<feature type="compositionally biased region" description="Polar residues" evidence="1">
    <location>
        <begin position="1"/>
        <end position="47"/>
    </location>
</feature>
<evidence type="ECO:0000313" key="2">
    <source>
        <dbReference type="EMBL" id="KAA8916789.1"/>
    </source>
</evidence>
<evidence type="ECO:0000313" key="3">
    <source>
        <dbReference type="Proteomes" id="UP000761534"/>
    </source>
</evidence>
<dbReference type="VEuPathDB" id="FungiDB:TRICI_001087"/>
<feature type="compositionally biased region" description="Acidic residues" evidence="1">
    <location>
        <begin position="199"/>
        <end position="213"/>
    </location>
</feature>
<keyword evidence="3" id="KW-1185">Reference proteome</keyword>
<feature type="compositionally biased region" description="Polar residues" evidence="1">
    <location>
        <begin position="155"/>
        <end position="165"/>
    </location>
</feature>
<proteinExistence type="predicted"/>
<feature type="compositionally biased region" description="Low complexity" evidence="1">
    <location>
        <begin position="130"/>
        <end position="146"/>
    </location>
</feature>
<dbReference type="EMBL" id="SWFS01000082">
    <property type="protein sequence ID" value="KAA8916789.1"/>
    <property type="molecule type" value="Genomic_DNA"/>
</dbReference>
<feature type="compositionally biased region" description="Acidic residues" evidence="1">
    <location>
        <begin position="224"/>
        <end position="233"/>
    </location>
</feature>
<dbReference type="Proteomes" id="UP000761534">
    <property type="component" value="Unassembled WGS sequence"/>
</dbReference>
<accession>A0A642VAR5</accession>
<sequence>MSTYSSFTPITDLTQSSTQLNHGVERSSTSPPAPINTSRNHGYNGSTPMMEVTEPTPDSPTAPQLPVDSNPPRVLQRSQTSSTIHAKSPPLSNQGSPKMSPVSEQNTSGGGNPGIRSRATSFVRGIVKTSSSSGNVSNSGAGTSGNLEPVGSDGSHPNASNTPGSPLNKLRRLTSRKSTGESNAPEGSGAYRRRRLMEIEGEEEDDDSESEEEAWPKLKSPTTSDDDEEEEEHAEEKNIPKRFLKRLL</sequence>
<evidence type="ECO:0000256" key="1">
    <source>
        <dbReference type="SAM" id="MobiDB-lite"/>
    </source>
</evidence>
<organism evidence="2 3">
    <name type="scientific">Trichomonascus ciferrii</name>
    <dbReference type="NCBI Taxonomy" id="44093"/>
    <lineage>
        <taxon>Eukaryota</taxon>
        <taxon>Fungi</taxon>
        <taxon>Dikarya</taxon>
        <taxon>Ascomycota</taxon>
        <taxon>Saccharomycotina</taxon>
        <taxon>Dipodascomycetes</taxon>
        <taxon>Dipodascales</taxon>
        <taxon>Trichomonascaceae</taxon>
        <taxon>Trichomonascus</taxon>
        <taxon>Trichomonascus ciferrii complex</taxon>
    </lineage>
</organism>
<protein>
    <submittedName>
        <fullName evidence="2">Uncharacterized protein</fullName>
    </submittedName>
</protein>
<reference evidence="2" key="1">
    <citation type="journal article" date="2019" name="G3 (Bethesda)">
        <title>Genome Assemblies of Two Rare Opportunistic Yeast Pathogens: Diutina rugosa (syn. Candida rugosa) and Trichomonascus ciferrii (syn. Candida ciferrii).</title>
        <authorList>
            <person name="Mixao V."/>
            <person name="Saus E."/>
            <person name="Hansen A.P."/>
            <person name="Lass-Florl C."/>
            <person name="Gabaldon T."/>
        </authorList>
    </citation>
    <scope>NUCLEOTIDE SEQUENCE</scope>
    <source>
        <strain evidence="2">CBS 4856</strain>
    </source>
</reference>
<feature type="region of interest" description="Disordered" evidence="1">
    <location>
        <begin position="1"/>
        <end position="248"/>
    </location>
</feature>
<feature type="compositionally biased region" description="Polar residues" evidence="1">
    <location>
        <begin position="76"/>
        <end position="107"/>
    </location>
</feature>